<gene>
    <name evidence="1" type="ORF">Scep_023782</name>
</gene>
<dbReference type="Proteomes" id="UP001419268">
    <property type="component" value="Unassembled WGS sequence"/>
</dbReference>
<comment type="caution">
    <text evidence="1">The sequence shown here is derived from an EMBL/GenBank/DDBJ whole genome shotgun (WGS) entry which is preliminary data.</text>
</comment>
<accession>A0AAP0F0R8</accession>
<dbReference type="PANTHER" id="PTHR37904">
    <property type="entry name" value="OS10G0566900 PROTEIN"/>
    <property type="match status" value="1"/>
</dbReference>
<proteinExistence type="predicted"/>
<dbReference type="PANTHER" id="PTHR37904:SF2">
    <property type="entry name" value="OS10G0566900 PROTEIN"/>
    <property type="match status" value="1"/>
</dbReference>
<name>A0AAP0F0R8_9MAGN</name>
<dbReference type="Pfam" id="PF15011">
    <property type="entry name" value="CA109-like"/>
    <property type="match status" value="1"/>
</dbReference>
<organism evidence="1 2">
    <name type="scientific">Stephania cephalantha</name>
    <dbReference type="NCBI Taxonomy" id="152367"/>
    <lineage>
        <taxon>Eukaryota</taxon>
        <taxon>Viridiplantae</taxon>
        <taxon>Streptophyta</taxon>
        <taxon>Embryophyta</taxon>
        <taxon>Tracheophyta</taxon>
        <taxon>Spermatophyta</taxon>
        <taxon>Magnoliopsida</taxon>
        <taxon>Ranunculales</taxon>
        <taxon>Menispermaceae</taxon>
        <taxon>Menispermoideae</taxon>
        <taxon>Cissampelideae</taxon>
        <taxon>Stephania</taxon>
    </lineage>
</organism>
<evidence type="ECO:0000313" key="2">
    <source>
        <dbReference type="Proteomes" id="UP001419268"/>
    </source>
</evidence>
<dbReference type="InterPro" id="IPR038985">
    <property type="entry name" value="OPRN-like"/>
</dbReference>
<sequence length="144" mass="16670">MEKLVKKYQQKFNKVKDEMERWDQLQSRLLSQFRNASSIIERLPVLQDHKNYGVLKQVDGAREGILAKQMLSLEGILHNIKMIIEEFHGIVMSLEKVLQDGRQLVKGGSMLLTQYQMQLPVGIRPSVADCIEGLRTLHEMHNDE</sequence>
<dbReference type="InterPro" id="IPR029159">
    <property type="entry name" value="CA109-like"/>
</dbReference>
<reference evidence="1 2" key="1">
    <citation type="submission" date="2024-01" db="EMBL/GenBank/DDBJ databases">
        <title>Genome assemblies of Stephania.</title>
        <authorList>
            <person name="Yang L."/>
        </authorList>
    </citation>
    <scope>NUCLEOTIDE SEQUENCE [LARGE SCALE GENOMIC DNA]</scope>
    <source>
        <strain evidence="1">JXDWG</strain>
        <tissue evidence="1">Leaf</tissue>
    </source>
</reference>
<protein>
    <submittedName>
        <fullName evidence="1">Uncharacterized protein</fullName>
    </submittedName>
</protein>
<dbReference type="AlphaFoldDB" id="A0AAP0F0R8"/>
<dbReference type="EMBL" id="JBBNAG010000010">
    <property type="protein sequence ID" value="KAK9100352.1"/>
    <property type="molecule type" value="Genomic_DNA"/>
</dbReference>
<keyword evidence="2" id="KW-1185">Reference proteome</keyword>
<evidence type="ECO:0000313" key="1">
    <source>
        <dbReference type="EMBL" id="KAK9100352.1"/>
    </source>
</evidence>